<gene>
    <name evidence="2" type="ORF">LCGC14_1295930</name>
</gene>
<keyword evidence="1" id="KW-0472">Membrane</keyword>
<accession>A0A0F9KR93</accession>
<keyword evidence="1" id="KW-1133">Transmembrane helix</keyword>
<proteinExistence type="predicted"/>
<dbReference type="AlphaFoldDB" id="A0A0F9KR93"/>
<name>A0A0F9KR93_9ZZZZ</name>
<feature type="transmembrane region" description="Helical" evidence="1">
    <location>
        <begin position="12"/>
        <end position="35"/>
    </location>
</feature>
<dbReference type="EMBL" id="LAZR01007518">
    <property type="protein sequence ID" value="KKM84749.1"/>
    <property type="molecule type" value="Genomic_DNA"/>
</dbReference>
<evidence type="ECO:0000313" key="2">
    <source>
        <dbReference type="EMBL" id="KKM84749.1"/>
    </source>
</evidence>
<organism evidence="2">
    <name type="scientific">marine sediment metagenome</name>
    <dbReference type="NCBI Taxonomy" id="412755"/>
    <lineage>
        <taxon>unclassified sequences</taxon>
        <taxon>metagenomes</taxon>
        <taxon>ecological metagenomes</taxon>
    </lineage>
</organism>
<evidence type="ECO:0000256" key="1">
    <source>
        <dbReference type="SAM" id="Phobius"/>
    </source>
</evidence>
<comment type="caution">
    <text evidence="2">The sequence shown here is derived from an EMBL/GenBank/DDBJ whole genome shotgun (WGS) entry which is preliminary data.</text>
</comment>
<sequence>MDFESLASKLFMVFVGFMIIMAMLLIVVGMPLAIYDDIYIRPQASEKANEYCVERGFDFYEDYERIGFLSKEPVAIICKYVDQYRDIDFNILKKEEVQE</sequence>
<reference evidence="2" key="1">
    <citation type="journal article" date="2015" name="Nature">
        <title>Complex archaea that bridge the gap between prokaryotes and eukaryotes.</title>
        <authorList>
            <person name="Spang A."/>
            <person name="Saw J.H."/>
            <person name="Jorgensen S.L."/>
            <person name="Zaremba-Niedzwiedzka K."/>
            <person name="Martijn J."/>
            <person name="Lind A.E."/>
            <person name="van Eijk R."/>
            <person name="Schleper C."/>
            <person name="Guy L."/>
            <person name="Ettema T.J."/>
        </authorList>
    </citation>
    <scope>NUCLEOTIDE SEQUENCE</scope>
</reference>
<protein>
    <submittedName>
        <fullName evidence="2">Uncharacterized protein</fullName>
    </submittedName>
</protein>
<keyword evidence="1" id="KW-0812">Transmembrane</keyword>